<evidence type="ECO:0000256" key="1">
    <source>
        <dbReference type="ARBA" id="ARBA00023125"/>
    </source>
</evidence>
<proteinExistence type="predicted"/>
<sequence length="52" mass="6046">MNIVGRITRNAEINHLKDDKQVVNFSVAINDSYKTKQGERREQTTYYNCLIG</sequence>
<organism evidence="3 4">
    <name type="scientific">Chryseobacterium carnipullorum</name>
    <dbReference type="NCBI Taxonomy" id="1124835"/>
    <lineage>
        <taxon>Bacteria</taxon>
        <taxon>Pseudomonadati</taxon>
        <taxon>Bacteroidota</taxon>
        <taxon>Flavobacteriia</taxon>
        <taxon>Flavobacteriales</taxon>
        <taxon>Weeksellaceae</taxon>
        <taxon>Chryseobacterium group</taxon>
        <taxon>Chryseobacterium</taxon>
    </lineage>
</organism>
<reference evidence="3 4" key="1">
    <citation type="submission" date="2018-06" db="EMBL/GenBank/DDBJ databases">
        <authorList>
            <consortium name="Pathogen Informatics"/>
            <person name="Doyle S."/>
        </authorList>
    </citation>
    <scope>NUCLEOTIDE SEQUENCE [LARGE SCALE GENOMIC DNA]</scope>
    <source>
        <strain evidence="3 4">NCTC13533</strain>
    </source>
</reference>
<keyword evidence="1 2" id="KW-0238">DNA-binding</keyword>
<dbReference type="PROSITE" id="PS50935">
    <property type="entry name" value="SSB"/>
    <property type="match status" value="1"/>
</dbReference>
<dbReference type="Proteomes" id="UP000255224">
    <property type="component" value="Unassembled WGS sequence"/>
</dbReference>
<dbReference type="Gene3D" id="2.40.50.140">
    <property type="entry name" value="Nucleic acid-binding proteins"/>
    <property type="match status" value="1"/>
</dbReference>
<dbReference type="Pfam" id="PF00436">
    <property type="entry name" value="SSB"/>
    <property type="match status" value="1"/>
</dbReference>
<dbReference type="EMBL" id="UFVQ01000003">
    <property type="protein sequence ID" value="STD04964.1"/>
    <property type="molecule type" value="Genomic_DNA"/>
</dbReference>
<gene>
    <name evidence="3" type="ORF">NCTC13533_03756</name>
</gene>
<protein>
    <submittedName>
        <fullName evidence="3">Single-stranded DNA-binding protein</fullName>
    </submittedName>
</protein>
<dbReference type="GO" id="GO:0003697">
    <property type="term" value="F:single-stranded DNA binding"/>
    <property type="evidence" value="ECO:0007669"/>
    <property type="project" value="InterPro"/>
</dbReference>
<evidence type="ECO:0000313" key="3">
    <source>
        <dbReference type="EMBL" id="STD04964.1"/>
    </source>
</evidence>
<dbReference type="InterPro" id="IPR012340">
    <property type="entry name" value="NA-bd_OB-fold"/>
</dbReference>
<dbReference type="SUPFAM" id="SSF50249">
    <property type="entry name" value="Nucleic acid-binding proteins"/>
    <property type="match status" value="1"/>
</dbReference>
<name>A0A376E8Z3_CHRCU</name>
<evidence type="ECO:0000313" key="4">
    <source>
        <dbReference type="Proteomes" id="UP000255224"/>
    </source>
</evidence>
<evidence type="ECO:0000256" key="2">
    <source>
        <dbReference type="PROSITE-ProRule" id="PRU00252"/>
    </source>
</evidence>
<dbReference type="InterPro" id="IPR000424">
    <property type="entry name" value="Primosome_PriB/ssb"/>
</dbReference>
<accession>A0A376E8Z3</accession>
<dbReference type="AlphaFoldDB" id="A0A376E8Z3"/>